<dbReference type="EMBL" id="LJZR01000017">
    <property type="protein sequence ID" value="KPQ34743.1"/>
    <property type="molecule type" value="Genomic_DNA"/>
</dbReference>
<sequence>MTQYLIDQASDPIDKLVHQVEAIATATVVYHELKFG</sequence>
<evidence type="ECO:0000313" key="2">
    <source>
        <dbReference type="Proteomes" id="UP000050465"/>
    </source>
</evidence>
<dbReference type="STRING" id="1666911.HLUCCA11_13530"/>
<reference evidence="1 2" key="1">
    <citation type="submission" date="2015-09" db="EMBL/GenBank/DDBJ databases">
        <title>Identification and resolution of microdiversity through metagenomic sequencing of parallel consortia.</title>
        <authorList>
            <person name="Nelson W.C."/>
            <person name="Romine M.F."/>
            <person name="Lindemann S.R."/>
        </authorList>
    </citation>
    <scope>NUCLEOTIDE SEQUENCE [LARGE SCALE GENOMIC DNA]</scope>
    <source>
        <strain evidence="1">Ana</strain>
    </source>
</reference>
<protein>
    <submittedName>
        <fullName evidence="1">Uncharacterized protein</fullName>
    </submittedName>
</protein>
<dbReference type="Proteomes" id="UP000050465">
    <property type="component" value="Unassembled WGS sequence"/>
</dbReference>
<accession>A0A0P8C0T5</accession>
<comment type="caution">
    <text evidence="1">The sequence shown here is derived from an EMBL/GenBank/DDBJ whole genome shotgun (WGS) entry which is preliminary data.</text>
</comment>
<dbReference type="AlphaFoldDB" id="A0A0P8C0T5"/>
<evidence type="ECO:0000313" key="1">
    <source>
        <dbReference type="EMBL" id="KPQ34743.1"/>
    </source>
</evidence>
<organism evidence="1 2">
    <name type="scientific">Phormidesmis priestleyi Ana</name>
    <dbReference type="NCBI Taxonomy" id="1666911"/>
    <lineage>
        <taxon>Bacteria</taxon>
        <taxon>Bacillati</taxon>
        <taxon>Cyanobacteriota</taxon>
        <taxon>Cyanophyceae</taxon>
        <taxon>Leptolyngbyales</taxon>
        <taxon>Leptolyngbyaceae</taxon>
        <taxon>Phormidesmis</taxon>
    </lineage>
</organism>
<gene>
    <name evidence="1" type="ORF">HLUCCA11_13530</name>
</gene>
<proteinExistence type="predicted"/>
<name>A0A0P8C0T5_9CYAN</name>